<dbReference type="PANTHER" id="PTHR11861:SF1">
    <property type="entry name" value="MELANOCYTE PROTEIN PMEL"/>
    <property type="match status" value="1"/>
</dbReference>
<dbReference type="Proteomes" id="UP000008912">
    <property type="component" value="Unassembled WGS sequence"/>
</dbReference>
<feature type="transmembrane region" description="Helical" evidence="5">
    <location>
        <begin position="564"/>
        <end position="584"/>
    </location>
</feature>
<dbReference type="SUPFAM" id="SSF49299">
    <property type="entry name" value="PKD domain"/>
    <property type="match status" value="1"/>
</dbReference>
<feature type="region of interest" description="Disordered" evidence="4">
    <location>
        <begin position="344"/>
        <end position="408"/>
    </location>
</feature>
<comment type="similarity">
    <text evidence="3">Belongs to the PMEL/NMB family.</text>
</comment>
<feature type="compositionally biased region" description="Polar residues" evidence="4">
    <location>
        <begin position="371"/>
        <end position="385"/>
    </location>
</feature>
<dbReference type="InterPro" id="IPR059017">
    <property type="entry name" value="PMEL_NMB_N"/>
</dbReference>
<evidence type="ECO:0000313" key="8">
    <source>
        <dbReference type="Ensembl" id="ENSAMEP00000039583.1"/>
    </source>
</evidence>
<evidence type="ECO:0000313" key="9">
    <source>
        <dbReference type="Proteomes" id="UP000008912"/>
    </source>
</evidence>
<protein>
    <submittedName>
        <fullName evidence="8">Premelanosome protein</fullName>
    </submittedName>
</protein>
<dbReference type="Pfam" id="PF26141">
    <property type="entry name" value="PMEL_NMB_N"/>
    <property type="match status" value="1"/>
</dbReference>
<evidence type="ECO:0000259" key="7">
    <source>
        <dbReference type="PROSITE" id="PS50093"/>
    </source>
</evidence>
<feature type="domain" description="PKD" evidence="7">
    <location>
        <begin position="231"/>
        <end position="271"/>
    </location>
</feature>
<gene>
    <name evidence="8" type="primary">PMEL</name>
</gene>
<keyword evidence="9" id="KW-1185">Reference proteome</keyword>
<proteinExistence type="inferred from homology"/>
<sequence>MFFGYIKIIISSFPGVGACPSPPAPLVAGRKNKMNLVLRKSLLHVAVMGVLLAVGATKGPRDQDWLGVPRQLTTKAWNRQLCPEWTDIQEPDCWRGGQVSLKVSNDGPTLVGANASFSIALHFPESQKVLPDGQVVWANNTIINGSQVRGGQPVYPQVPDDVCIFPDGRACPSGPWSQTRSFVYVWKTWDQVPFSVSVSQLQALDGGNKHFLRNHPLTFALRLHDPSGYLSGADLSYTWDFGDHTGTLISRALVVTHTYLESGPITAQVVLQAAIPLPSCGSSPVPVTTDGHGPTAEAPGTTAGQVVSTTPGQVPTAEPSGTPAVPMPTTEVTGTTLVQVPTTEGVGTTAEQVPTSEVTGTTLAETTGTTPERSTAEPSGTTVARVTTKEPVEPTAGEARMSEPEGPDANPFVPTEGITGSQSPLLDGAAALILAKRQTPLDCVLYRYGSFSLTLDIVRGIESAEILQAVPSSEGDAFELTVSCQGGLPKEACMDISSPGCQPPAQRLCQPVPPSPACQLVLHQTLKGGSGTYCLNVSLADANSLAMVSTQLVIPGQEAGVGEAPLFVGISLVLMAMVLVSVIYRRRVLKQGSTLPLSQLPRGSTHWLRLPRVFRSCPIGENRPLLSGQQQV</sequence>
<dbReference type="GeneTree" id="ENSGT00950000183188"/>
<dbReference type="AlphaFoldDB" id="A0A7N5KG30"/>
<dbReference type="Gene3D" id="2.60.40.10">
    <property type="entry name" value="Immunoglobulins"/>
    <property type="match status" value="1"/>
</dbReference>
<evidence type="ECO:0000256" key="6">
    <source>
        <dbReference type="SAM" id="SignalP"/>
    </source>
</evidence>
<dbReference type="InterPro" id="IPR000601">
    <property type="entry name" value="PKD_dom"/>
</dbReference>
<reference evidence="8" key="3">
    <citation type="submission" date="2025-09" db="UniProtKB">
        <authorList>
            <consortium name="Ensembl"/>
        </authorList>
    </citation>
    <scope>IDENTIFICATION</scope>
</reference>
<evidence type="ECO:0000256" key="1">
    <source>
        <dbReference type="ARBA" id="ARBA00022729"/>
    </source>
</evidence>
<dbReference type="GO" id="GO:0032438">
    <property type="term" value="P:melanosome organization"/>
    <property type="evidence" value="ECO:0007669"/>
    <property type="project" value="TreeGrafter"/>
</dbReference>
<feature type="chain" id="PRO_5030973808" evidence="6">
    <location>
        <begin position="19"/>
        <end position="632"/>
    </location>
</feature>
<evidence type="ECO:0000256" key="3">
    <source>
        <dbReference type="ARBA" id="ARBA00025776"/>
    </source>
</evidence>
<keyword evidence="5" id="KW-0812">Transmembrane</keyword>
<feature type="signal peptide" evidence="6">
    <location>
        <begin position="1"/>
        <end position="18"/>
    </location>
</feature>
<accession>A0A7N5KG30</accession>
<dbReference type="PROSITE" id="PS50093">
    <property type="entry name" value="PKD"/>
    <property type="match status" value="1"/>
</dbReference>
<dbReference type="Ensembl" id="ENSAMET00000033078.1">
    <property type="protein sequence ID" value="ENSAMEP00000039583.1"/>
    <property type="gene ID" value="ENSAMEG00000003145.2"/>
</dbReference>
<dbReference type="InterPro" id="IPR035986">
    <property type="entry name" value="PKD_dom_sf"/>
</dbReference>
<reference evidence="8" key="2">
    <citation type="submission" date="2025-08" db="UniProtKB">
        <authorList>
            <consortium name="Ensembl"/>
        </authorList>
    </citation>
    <scope>IDENTIFICATION</scope>
</reference>
<dbReference type="Pfam" id="PF00801">
    <property type="entry name" value="PKD"/>
    <property type="match status" value="1"/>
</dbReference>
<dbReference type="SMART" id="SM00089">
    <property type="entry name" value="PKD"/>
    <property type="match status" value="1"/>
</dbReference>
<dbReference type="CDD" id="cd00146">
    <property type="entry name" value="PKD"/>
    <property type="match status" value="1"/>
</dbReference>
<evidence type="ECO:0000256" key="4">
    <source>
        <dbReference type="SAM" id="MobiDB-lite"/>
    </source>
</evidence>
<feature type="compositionally biased region" description="Low complexity" evidence="4">
    <location>
        <begin position="355"/>
        <end position="370"/>
    </location>
</feature>
<feature type="compositionally biased region" description="Polar residues" evidence="4">
    <location>
        <begin position="302"/>
        <end position="313"/>
    </location>
</feature>
<keyword evidence="5" id="KW-0472">Membrane</keyword>
<dbReference type="InterPro" id="IPR045219">
    <property type="entry name" value="PKAT"/>
</dbReference>
<reference evidence="8 9" key="1">
    <citation type="journal article" date="2010" name="Nature">
        <title>The sequence and de novo assembly of the giant panda genome.</title>
        <authorList>
            <person name="Li R."/>
            <person name="Fan W."/>
            <person name="Tian G."/>
            <person name="Zhu H."/>
            <person name="He L."/>
            <person name="Cai J."/>
            <person name="Huang Q."/>
            <person name="Cai Q."/>
            <person name="Li B."/>
            <person name="Bai Y."/>
            <person name="Zhang Z."/>
            <person name="Zhang Y."/>
            <person name="Wang W."/>
            <person name="Li J."/>
            <person name="Wei F."/>
            <person name="Li H."/>
            <person name="Jian M."/>
            <person name="Li J."/>
            <person name="Zhang Z."/>
            <person name="Nielsen R."/>
            <person name="Li D."/>
            <person name="Gu W."/>
            <person name="Yang Z."/>
            <person name="Xuan Z."/>
            <person name="Ryder O.A."/>
            <person name="Leung F.C."/>
            <person name="Zhou Y."/>
            <person name="Cao J."/>
            <person name="Sun X."/>
            <person name="Fu Y."/>
            <person name="Fang X."/>
            <person name="Guo X."/>
            <person name="Wang B."/>
            <person name="Hou R."/>
            <person name="Shen F."/>
            <person name="Mu B."/>
            <person name="Ni P."/>
            <person name="Lin R."/>
            <person name="Qian W."/>
            <person name="Wang G."/>
            <person name="Yu C."/>
            <person name="Nie W."/>
            <person name="Wang J."/>
            <person name="Wu Z."/>
            <person name="Liang H."/>
            <person name="Min J."/>
            <person name="Wu Q."/>
            <person name="Cheng S."/>
            <person name="Ruan J."/>
            <person name="Wang M."/>
            <person name="Shi Z."/>
            <person name="Wen M."/>
            <person name="Liu B."/>
            <person name="Ren X."/>
            <person name="Zheng H."/>
            <person name="Dong D."/>
            <person name="Cook K."/>
            <person name="Shan G."/>
            <person name="Zhang H."/>
            <person name="Kosiol C."/>
            <person name="Xie X."/>
            <person name="Lu Z."/>
            <person name="Zheng H."/>
            <person name="Li Y."/>
            <person name="Steiner C.C."/>
            <person name="Lam T.T."/>
            <person name="Lin S."/>
            <person name="Zhang Q."/>
            <person name="Li G."/>
            <person name="Tian J."/>
            <person name="Gong T."/>
            <person name="Liu H."/>
            <person name="Zhang D."/>
            <person name="Fang L."/>
            <person name="Ye C."/>
            <person name="Zhang J."/>
            <person name="Hu W."/>
            <person name="Xu A."/>
            <person name="Ren Y."/>
            <person name="Zhang G."/>
            <person name="Bruford M.W."/>
            <person name="Li Q."/>
            <person name="Ma L."/>
            <person name="Guo Y."/>
            <person name="An N."/>
            <person name="Hu Y."/>
            <person name="Zheng Y."/>
            <person name="Shi Y."/>
            <person name="Li Z."/>
            <person name="Liu Q."/>
            <person name="Chen Y."/>
            <person name="Zhao J."/>
            <person name="Qu N."/>
            <person name="Zhao S."/>
            <person name="Tian F."/>
            <person name="Wang X."/>
            <person name="Wang H."/>
            <person name="Xu L."/>
            <person name="Liu X."/>
            <person name="Vinar T."/>
            <person name="Wang Y."/>
            <person name="Lam T.W."/>
            <person name="Yiu S.M."/>
            <person name="Liu S."/>
            <person name="Zhang H."/>
            <person name="Li D."/>
            <person name="Huang Y."/>
            <person name="Wang X."/>
            <person name="Yang G."/>
            <person name="Jiang Z."/>
            <person name="Wang J."/>
            <person name="Qin N."/>
            <person name="Li L."/>
            <person name="Li J."/>
            <person name="Bolund L."/>
            <person name="Kristiansen K."/>
            <person name="Wong G.K."/>
            <person name="Olson M."/>
            <person name="Zhang X."/>
            <person name="Li S."/>
            <person name="Yang H."/>
            <person name="Wang J."/>
            <person name="Wang J."/>
        </authorList>
    </citation>
    <scope>NUCLEOTIDE SEQUENCE [LARGE SCALE GENOMIC DNA]</scope>
</reference>
<dbReference type="Pfam" id="PF20433">
    <property type="entry name" value="PKAT_KLD"/>
    <property type="match status" value="1"/>
</dbReference>
<feature type="compositionally biased region" description="Polar residues" evidence="4">
    <location>
        <begin position="344"/>
        <end position="354"/>
    </location>
</feature>
<keyword evidence="5" id="KW-1133">Transmembrane helix</keyword>
<dbReference type="GO" id="GO:0005886">
    <property type="term" value="C:plasma membrane"/>
    <property type="evidence" value="ECO:0007669"/>
    <property type="project" value="TreeGrafter"/>
</dbReference>
<name>A0A7N5KG30_AILME</name>
<dbReference type="InterPro" id="IPR022409">
    <property type="entry name" value="PKD/Chitinase_dom"/>
</dbReference>
<keyword evidence="2" id="KW-0325">Glycoprotein</keyword>
<dbReference type="PROSITE" id="PS51257">
    <property type="entry name" value="PROKAR_LIPOPROTEIN"/>
    <property type="match status" value="1"/>
</dbReference>
<dbReference type="InterPro" id="IPR046846">
    <property type="entry name" value="PKAT_KLD"/>
</dbReference>
<evidence type="ECO:0000256" key="5">
    <source>
        <dbReference type="SAM" id="Phobius"/>
    </source>
</evidence>
<evidence type="ECO:0000256" key="2">
    <source>
        <dbReference type="ARBA" id="ARBA00023180"/>
    </source>
</evidence>
<organism evidence="8 9">
    <name type="scientific">Ailuropoda melanoleuca</name>
    <name type="common">Giant panda</name>
    <dbReference type="NCBI Taxonomy" id="9646"/>
    <lineage>
        <taxon>Eukaryota</taxon>
        <taxon>Metazoa</taxon>
        <taxon>Chordata</taxon>
        <taxon>Craniata</taxon>
        <taxon>Vertebrata</taxon>
        <taxon>Euteleostomi</taxon>
        <taxon>Mammalia</taxon>
        <taxon>Eutheria</taxon>
        <taxon>Laurasiatheria</taxon>
        <taxon>Carnivora</taxon>
        <taxon>Caniformia</taxon>
        <taxon>Ursidae</taxon>
        <taxon>Ailuropoda</taxon>
    </lineage>
</organism>
<dbReference type="GO" id="GO:0042470">
    <property type="term" value="C:melanosome"/>
    <property type="evidence" value="ECO:0007669"/>
    <property type="project" value="TreeGrafter"/>
</dbReference>
<keyword evidence="1 6" id="KW-0732">Signal</keyword>
<dbReference type="PANTHER" id="PTHR11861">
    <property type="entry name" value="MELANOCYTE PROTEIN PMEL 17-RELATED"/>
    <property type="match status" value="1"/>
</dbReference>
<feature type="region of interest" description="Disordered" evidence="4">
    <location>
        <begin position="287"/>
        <end position="329"/>
    </location>
</feature>
<dbReference type="InterPro" id="IPR013783">
    <property type="entry name" value="Ig-like_fold"/>
</dbReference>